<dbReference type="SUPFAM" id="SSF55594">
    <property type="entry name" value="HPr-like"/>
    <property type="match status" value="1"/>
</dbReference>
<keyword evidence="3" id="KW-0598">Phosphotransferase system</keyword>
<dbReference type="InterPro" id="IPR050399">
    <property type="entry name" value="HPr"/>
</dbReference>
<dbReference type="EMBL" id="CAFBRV010000031">
    <property type="protein sequence ID" value="CAB5110274.1"/>
    <property type="molecule type" value="Genomic_DNA"/>
</dbReference>
<name>A0A6J7VSK5_9ZZZZ</name>
<dbReference type="InterPro" id="IPR001020">
    <property type="entry name" value="PTS_HPr_His_P_site"/>
</dbReference>
<organism evidence="5">
    <name type="scientific">freshwater metagenome</name>
    <dbReference type="NCBI Taxonomy" id="449393"/>
    <lineage>
        <taxon>unclassified sequences</taxon>
        <taxon>metagenomes</taxon>
        <taxon>ecological metagenomes</taxon>
    </lineage>
</organism>
<dbReference type="NCBIfam" id="TIGR01003">
    <property type="entry name" value="PTS_HPr_family"/>
    <property type="match status" value="1"/>
</dbReference>
<dbReference type="InterPro" id="IPR035895">
    <property type="entry name" value="HPr-like_sf"/>
</dbReference>
<gene>
    <name evidence="5" type="ORF">UFOPK4410_00489</name>
</gene>
<dbReference type="Gene3D" id="3.30.1340.10">
    <property type="entry name" value="HPr-like"/>
    <property type="match status" value="1"/>
</dbReference>
<dbReference type="PROSITE" id="PS51350">
    <property type="entry name" value="PTS_HPR_DOM"/>
    <property type="match status" value="1"/>
</dbReference>
<accession>A0A6J7VSK5</accession>
<keyword evidence="2" id="KW-0963">Cytoplasm</keyword>
<dbReference type="Pfam" id="PF00381">
    <property type="entry name" value="PTS-HPr"/>
    <property type="match status" value="1"/>
</dbReference>
<evidence type="ECO:0000256" key="1">
    <source>
        <dbReference type="ARBA" id="ARBA00004496"/>
    </source>
</evidence>
<dbReference type="PROSITE" id="PS00369">
    <property type="entry name" value="PTS_HPR_HIS"/>
    <property type="match status" value="1"/>
</dbReference>
<dbReference type="InterPro" id="IPR000032">
    <property type="entry name" value="HPr-like"/>
</dbReference>
<dbReference type="PANTHER" id="PTHR33705:SF2">
    <property type="entry name" value="PHOSPHOCARRIER PROTEIN NPR"/>
    <property type="match status" value="1"/>
</dbReference>
<feature type="domain" description="HPr" evidence="4">
    <location>
        <begin position="9"/>
        <end position="97"/>
    </location>
</feature>
<protein>
    <submittedName>
        <fullName evidence="5">Unannotated protein</fullName>
    </submittedName>
</protein>
<dbReference type="GO" id="GO:0005737">
    <property type="term" value="C:cytoplasm"/>
    <property type="evidence" value="ECO:0007669"/>
    <property type="project" value="UniProtKB-SubCell"/>
</dbReference>
<evidence type="ECO:0000256" key="3">
    <source>
        <dbReference type="ARBA" id="ARBA00022683"/>
    </source>
</evidence>
<evidence type="ECO:0000259" key="4">
    <source>
        <dbReference type="PROSITE" id="PS51350"/>
    </source>
</evidence>
<sequence length="100" mass="10455">MSDTSAPHSVFCEVIVGSAAGLHARPAAMVVQAATKLQAVITIQKDNGPLISARSIMSLLTGGIHQGDRITLHAVGESALDDVKVMAELIAKELDEEAQH</sequence>
<dbReference type="GO" id="GO:0009401">
    <property type="term" value="P:phosphoenolpyruvate-dependent sugar phosphotransferase system"/>
    <property type="evidence" value="ECO:0007669"/>
    <property type="project" value="UniProtKB-KW"/>
</dbReference>
<dbReference type="PANTHER" id="PTHR33705">
    <property type="entry name" value="PHOSPHOCARRIER PROTEIN HPR"/>
    <property type="match status" value="1"/>
</dbReference>
<dbReference type="AlphaFoldDB" id="A0A6J7VSK5"/>
<evidence type="ECO:0000313" key="5">
    <source>
        <dbReference type="EMBL" id="CAB5110274.1"/>
    </source>
</evidence>
<dbReference type="CDD" id="cd00367">
    <property type="entry name" value="PTS-HPr_like"/>
    <property type="match status" value="1"/>
</dbReference>
<evidence type="ECO:0000256" key="2">
    <source>
        <dbReference type="ARBA" id="ARBA00022490"/>
    </source>
</evidence>
<reference evidence="5" key="1">
    <citation type="submission" date="2020-05" db="EMBL/GenBank/DDBJ databases">
        <authorList>
            <person name="Chiriac C."/>
            <person name="Salcher M."/>
            <person name="Ghai R."/>
            <person name="Kavagutti S V."/>
        </authorList>
    </citation>
    <scope>NUCLEOTIDE SEQUENCE</scope>
</reference>
<dbReference type="PRINTS" id="PR00107">
    <property type="entry name" value="PHOSPHOCPHPR"/>
</dbReference>
<comment type="subcellular location">
    <subcellularLocation>
        <location evidence="1">Cytoplasm</location>
    </subcellularLocation>
</comment>
<proteinExistence type="predicted"/>